<dbReference type="Proteomes" id="UP000563094">
    <property type="component" value="Unassembled WGS sequence"/>
</dbReference>
<organism evidence="2 3">
    <name type="scientific">Rufibacter quisquiliarum</name>
    <dbReference type="NCBI Taxonomy" id="1549639"/>
    <lineage>
        <taxon>Bacteria</taxon>
        <taxon>Pseudomonadati</taxon>
        <taxon>Bacteroidota</taxon>
        <taxon>Cytophagia</taxon>
        <taxon>Cytophagales</taxon>
        <taxon>Hymenobacteraceae</taxon>
        <taxon>Rufibacter</taxon>
    </lineage>
</organism>
<feature type="transmembrane region" description="Helical" evidence="1">
    <location>
        <begin position="12"/>
        <end position="32"/>
    </location>
</feature>
<keyword evidence="1" id="KW-0812">Transmembrane</keyword>
<keyword evidence="3" id="KW-1185">Reference proteome</keyword>
<evidence type="ECO:0000313" key="3">
    <source>
        <dbReference type="Proteomes" id="UP000563094"/>
    </source>
</evidence>
<accession>A0A839GTH0</accession>
<keyword evidence="1" id="KW-1133">Transmembrane helix</keyword>
<evidence type="ECO:0000256" key="1">
    <source>
        <dbReference type="SAM" id="Phobius"/>
    </source>
</evidence>
<name>A0A839GTH0_9BACT</name>
<feature type="transmembrane region" description="Helical" evidence="1">
    <location>
        <begin position="162"/>
        <end position="184"/>
    </location>
</feature>
<gene>
    <name evidence="2" type="ORF">FHS90_001792</name>
</gene>
<comment type="caution">
    <text evidence="2">The sequence shown here is derived from an EMBL/GenBank/DDBJ whole genome shotgun (WGS) entry which is preliminary data.</text>
</comment>
<dbReference type="EMBL" id="JACJIQ010000006">
    <property type="protein sequence ID" value="MBA9077081.1"/>
    <property type="molecule type" value="Genomic_DNA"/>
</dbReference>
<reference evidence="2 3" key="1">
    <citation type="submission" date="2020-08" db="EMBL/GenBank/DDBJ databases">
        <title>Genomic Encyclopedia of Type Strains, Phase IV (KMG-IV): sequencing the most valuable type-strain genomes for metagenomic binning, comparative biology and taxonomic classification.</title>
        <authorList>
            <person name="Goeker M."/>
        </authorList>
    </citation>
    <scope>NUCLEOTIDE SEQUENCE [LARGE SCALE GENOMIC DNA]</scope>
    <source>
        <strain evidence="2 3">DSM 29854</strain>
    </source>
</reference>
<proteinExistence type="predicted"/>
<sequence>MITPFYEDSLKSIYEVLPIITNFGLSAAVIFLSTQINRVVSKEIFEHLFFNDELKMPTTEYLLWINDYLDTQIKEALHKKIKEKLGIELLSELDERSNEHRARKINATAVSQIRNKLRDNPLLFQHNIEYGFFRNLIGGSFLATFISIFITVYSYFKGIELLFATGIILLLVYLIPIILSKFFIKRYGNYYSKILFEQYLSL</sequence>
<dbReference type="AlphaFoldDB" id="A0A839GTH0"/>
<protein>
    <submittedName>
        <fullName evidence="2">Uncharacterized protein</fullName>
    </submittedName>
</protein>
<keyword evidence="1" id="KW-0472">Membrane</keyword>
<dbReference type="RefSeq" id="WP_281367880.1">
    <property type="nucleotide sequence ID" value="NZ_JACJIQ010000006.1"/>
</dbReference>
<feature type="transmembrane region" description="Helical" evidence="1">
    <location>
        <begin position="136"/>
        <end position="156"/>
    </location>
</feature>
<evidence type="ECO:0000313" key="2">
    <source>
        <dbReference type="EMBL" id="MBA9077081.1"/>
    </source>
</evidence>